<dbReference type="EMBL" id="CP017415">
    <property type="protein sequence ID" value="AOU97368.1"/>
    <property type="molecule type" value="Genomic_DNA"/>
</dbReference>
<proteinExistence type="predicted"/>
<name>A0A1D8ILQ0_9GAMM</name>
<keyword evidence="2" id="KW-1185">Reference proteome</keyword>
<sequence>MSTQRLHSLPSQHATLQPLPEGDAVAQYTISQIHRIQLARGEAACFRTDARYTCRKLGCPLGAECRRRIAAWRR</sequence>
<gene>
    <name evidence="1" type="ORF">BI364_04615</name>
</gene>
<evidence type="ECO:0000313" key="1">
    <source>
        <dbReference type="EMBL" id="AOU97368.1"/>
    </source>
</evidence>
<dbReference type="RefSeq" id="WP_070077754.1">
    <property type="nucleotide sequence ID" value="NZ_CP017415.1"/>
</dbReference>
<dbReference type="KEGG" id="aprs:BI364_04615"/>
<dbReference type="Proteomes" id="UP000095401">
    <property type="component" value="Chromosome"/>
</dbReference>
<evidence type="ECO:0000313" key="2">
    <source>
        <dbReference type="Proteomes" id="UP000095401"/>
    </source>
</evidence>
<protein>
    <submittedName>
        <fullName evidence="1">Uncharacterized protein</fullName>
    </submittedName>
</protein>
<organism evidence="1 2">
    <name type="scientific">Acidihalobacter yilgarnensis</name>
    <dbReference type="NCBI Taxonomy" id="2819280"/>
    <lineage>
        <taxon>Bacteria</taxon>
        <taxon>Pseudomonadati</taxon>
        <taxon>Pseudomonadota</taxon>
        <taxon>Gammaproteobacteria</taxon>
        <taxon>Chromatiales</taxon>
        <taxon>Ectothiorhodospiraceae</taxon>
        <taxon>Acidihalobacter</taxon>
    </lineage>
</organism>
<reference evidence="2" key="1">
    <citation type="submission" date="2016-09" db="EMBL/GenBank/DDBJ databases">
        <title>Acidihalobacter prosperus F5.</title>
        <authorList>
            <person name="Khaleque H.N."/>
            <person name="Ramsay J.P."/>
            <person name="Kaksonen A.H."/>
            <person name="Boxall N.J."/>
            <person name="Watkin E.L.J."/>
        </authorList>
    </citation>
    <scope>NUCLEOTIDE SEQUENCE [LARGE SCALE GENOMIC DNA]</scope>
    <source>
        <strain evidence="2">F5</strain>
    </source>
</reference>
<dbReference type="AlphaFoldDB" id="A0A1D8ILQ0"/>
<accession>A0A1D8ILQ0</accession>